<feature type="compositionally biased region" description="Polar residues" evidence="1">
    <location>
        <begin position="365"/>
        <end position="390"/>
    </location>
</feature>
<keyword evidence="3" id="KW-1185">Reference proteome</keyword>
<evidence type="ECO:0000313" key="3">
    <source>
        <dbReference type="Proteomes" id="UP000187209"/>
    </source>
</evidence>
<comment type="caution">
    <text evidence="2">The sequence shown here is derived from an EMBL/GenBank/DDBJ whole genome shotgun (WGS) entry which is preliminary data.</text>
</comment>
<feature type="compositionally biased region" description="Polar residues" evidence="1">
    <location>
        <begin position="139"/>
        <end position="164"/>
    </location>
</feature>
<evidence type="ECO:0000256" key="1">
    <source>
        <dbReference type="SAM" id="MobiDB-lite"/>
    </source>
</evidence>
<dbReference type="EMBL" id="MPUH01000215">
    <property type="protein sequence ID" value="OMJ86133.1"/>
    <property type="molecule type" value="Genomic_DNA"/>
</dbReference>
<proteinExistence type="predicted"/>
<name>A0A1R2CAV5_9CILI</name>
<dbReference type="AlphaFoldDB" id="A0A1R2CAV5"/>
<sequence length="509" mass="59623">MHYTEQYNRGKLSVAHPQLEANINDQRVGRKRFDLHKNGESSGLSYGYGLNLPAKSQFDSDPISKPTAKSEPLSDPYYKPQPRQIDYRNEGTYRDPGNYPSKNPEPQDKYSQEAQAYKDYSYQKYPQMYEDPKYEDPYYQNTSGPYSKYQESYQSKPNEPSYQGYSEKDYNKIENQNEMYEKNPYSKSPQDPVYTKPPQEDYQKSPIRQQESYEDPKYPEYSDEIEKLKEELRKKEEELSLYQQSLQEKSPVPMNPDEAAIYSRINKASFDKIRIEEQKKTTANSLEQQMTEKSKAKMMEQLTKEREQQIRLEMLKKIKEDDMRERYEKAMRAKEYREQLEVQSLVKSNISQQERIMYKNDIPRQSDSPVRQVDNISRNNSSVPFSPGTASFTKKTPKTICYNPITGVLKDTSQYVIGSYPGYNIKDPSITYLKNQSNVPELAVHPAFQQQKFTKHHPKVVPSYPITGNNGSNQEWKDAQEPENFKPGEGRMAEYGSLMMQNRPPPQYI</sequence>
<organism evidence="2 3">
    <name type="scientific">Stentor coeruleus</name>
    <dbReference type="NCBI Taxonomy" id="5963"/>
    <lineage>
        <taxon>Eukaryota</taxon>
        <taxon>Sar</taxon>
        <taxon>Alveolata</taxon>
        <taxon>Ciliophora</taxon>
        <taxon>Postciliodesmatophora</taxon>
        <taxon>Heterotrichea</taxon>
        <taxon>Heterotrichida</taxon>
        <taxon>Stentoridae</taxon>
        <taxon>Stentor</taxon>
    </lineage>
</organism>
<protein>
    <submittedName>
        <fullName evidence="2">Uncharacterized protein</fullName>
    </submittedName>
</protein>
<evidence type="ECO:0000313" key="2">
    <source>
        <dbReference type="EMBL" id="OMJ86133.1"/>
    </source>
</evidence>
<gene>
    <name evidence="2" type="ORF">SteCoe_12408</name>
</gene>
<feature type="region of interest" description="Disordered" evidence="1">
    <location>
        <begin position="364"/>
        <end position="390"/>
    </location>
</feature>
<reference evidence="2 3" key="1">
    <citation type="submission" date="2016-11" db="EMBL/GenBank/DDBJ databases">
        <title>The macronuclear genome of Stentor coeruleus: a giant cell with tiny introns.</title>
        <authorList>
            <person name="Slabodnick M."/>
            <person name="Ruby J.G."/>
            <person name="Reiff S.B."/>
            <person name="Swart E.C."/>
            <person name="Gosai S."/>
            <person name="Prabakaran S."/>
            <person name="Witkowska E."/>
            <person name="Larue G.E."/>
            <person name="Fisher S."/>
            <person name="Freeman R.M."/>
            <person name="Gunawardena J."/>
            <person name="Chu W."/>
            <person name="Stover N.A."/>
            <person name="Gregory B.D."/>
            <person name="Nowacki M."/>
            <person name="Derisi J."/>
            <person name="Roy S.W."/>
            <person name="Marshall W.F."/>
            <person name="Sood P."/>
        </authorList>
    </citation>
    <scope>NUCLEOTIDE SEQUENCE [LARGE SCALE GENOMIC DNA]</scope>
    <source>
        <strain evidence="2">WM001</strain>
    </source>
</reference>
<dbReference type="Proteomes" id="UP000187209">
    <property type="component" value="Unassembled WGS sequence"/>
</dbReference>
<feature type="region of interest" description="Disordered" evidence="1">
    <location>
        <begin position="55"/>
        <end position="222"/>
    </location>
</feature>
<accession>A0A1R2CAV5</accession>